<dbReference type="SUPFAM" id="SSF52540">
    <property type="entry name" value="P-loop containing nucleoside triphosphate hydrolases"/>
    <property type="match status" value="1"/>
</dbReference>
<keyword evidence="3" id="KW-0812">Transmembrane</keyword>
<dbReference type="InterPro" id="IPR045063">
    <property type="entry name" value="Dynamin_N"/>
</dbReference>
<keyword evidence="3" id="KW-1133">Transmembrane helix</keyword>
<dbReference type="Gene3D" id="3.40.50.300">
    <property type="entry name" value="P-loop containing nucleotide triphosphate hydrolases"/>
    <property type="match status" value="1"/>
</dbReference>
<dbReference type="PANTHER" id="PTHR43681:SF1">
    <property type="entry name" value="SARCALUMENIN"/>
    <property type="match status" value="1"/>
</dbReference>
<dbReference type="Pfam" id="PF00350">
    <property type="entry name" value="Dynamin_N"/>
    <property type="match status" value="1"/>
</dbReference>
<sequence length="624" mass="66139">MAESDESAVVAADAGSDMRSQTESTLAGATKILRTYGFTATADAAAAKTSGGHDQRTVVVVGEVNRGKSSLVNALVGVRGVSPVDVDVTTSATISLVPAGAEHPPGSADLVFPGAVRRIGFDEVADWVSAAGRHVADTQGEVLPTRAIVPVSSPHLQGLVVVDTPGSGGLDAVRAQLSVQSAQQAGVIVVVCDATSPLTAPEMEFIRACTATVEAVIVVVTKTDKNLRRWKPIVEENRRLLRTHLRRTIPVLGVSSVRALAAADIADPIRRGAAEDASGITALRTLIQSSLNSDHRAQVDGLRTALEGLRKVHAKITAEIAVTEEGAGALPELEAQRDRLTELKAQSTQWEQYLGRDLVFARQAALTSLEEHLDSVKSKWTDRINSSGMEVLRKNPQVFTSEIEADLLAAMTAAVQVFLDQLRGIVMPLFDSETVWQSIEADVIASMQSDPLTTGQVGSKKQGLLDPSVLTMGMIGTSMLGALIGVGAIAGVVWVGVNLGYKAMRAGKTNLLTWLRETVATAKVSTSRMLEGALALSRPEIVIRYREHLRASIDEVQQQMTDAKEAARLDGAARDATLKRLNNNLRVVTARSSEVENLIIRLSTLTSASAPATAVSDSEKATIS</sequence>
<evidence type="ECO:0000313" key="6">
    <source>
        <dbReference type="Proteomes" id="UP001217325"/>
    </source>
</evidence>
<dbReference type="InterPro" id="IPR027417">
    <property type="entry name" value="P-loop_NTPase"/>
</dbReference>
<comment type="caution">
    <text evidence="5">The sequence shown here is derived from an EMBL/GenBank/DDBJ whole genome shotgun (WGS) entry which is preliminary data.</text>
</comment>
<gene>
    <name evidence="5" type="ORF">PXH69_33290</name>
</gene>
<accession>A0AAW6LS20</accession>
<evidence type="ECO:0000259" key="4">
    <source>
        <dbReference type="Pfam" id="PF00350"/>
    </source>
</evidence>
<feature type="coiled-coil region" evidence="1">
    <location>
        <begin position="546"/>
        <end position="598"/>
    </location>
</feature>
<keyword evidence="1" id="KW-0175">Coiled coil</keyword>
<proteinExistence type="predicted"/>
<evidence type="ECO:0000256" key="1">
    <source>
        <dbReference type="SAM" id="Coils"/>
    </source>
</evidence>
<keyword evidence="3" id="KW-0472">Membrane</keyword>
<evidence type="ECO:0000313" key="5">
    <source>
        <dbReference type="EMBL" id="MDE8649849.1"/>
    </source>
</evidence>
<feature type="domain" description="Dynamin N-terminal" evidence="4">
    <location>
        <begin position="58"/>
        <end position="222"/>
    </location>
</feature>
<reference evidence="5" key="1">
    <citation type="submission" date="2023-02" db="EMBL/GenBank/DDBJ databases">
        <title>A novel hydrolase synthesized by Rhodococcus erythropolis HQ is responsible for the detoxification of Zearalenone.</title>
        <authorList>
            <person name="Hu J."/>
            <person name="Xu J."/>
        </authorList>
    </citation>
    <scope>NUCLEOTIDE SEQUENCE</scope>
    <source>
        <strain evidence="5">HQ</strain>
    </source>
</reference>
<dbReference type="InterPro" id="IPR051943">
    <property type="entry name" value="TRAFAC_Dynamin-like_GTPase"/>
</dbReference>
<dbReference type="PANTHER" id="PTHR43681">
    <property type="entry name" value="TRANSMEMBRANE GTPASE FZO"/>
    <property type="match status" value="1"/>
</dbReference>
<dbReference type="AlphaFoldDB" id="A0AAW6LS20"/>
<protein>
    <submittedName>
        <fullName evidence="5">Dynamin family protein</fullName>
    </submittedName>
</protein>
<feature type="transmembrane region" description="Helical" evidence="3">
    <location>
        <begin position="469"/>
        <end position="495"/>
    </location>
</feature>
<feature type="region of interest" description="Disordered" evidence="2">
    <location>
        <begin position="1"/>
        <end position="23"/>
    </location>
</feature>
<name>A0AAW6LS20_RHOSG</name>
<evidence type="ECO:0000256" key="3">
    <source>
        <dbReference type="SAM" id="Phobius"/>
    </source>
</evidence>
<dbReference type="EMBL" id="JARDXE010000034">
    <property type="protein sequence ID" value="MDE8649849.1"/>
    <property type="molecule type" value="Genomic_DNA"/>
</dbReference>
<evidence type="ECO:0000256" key="2">
    <source>
        <dbReference type="SAM" id="MobiDB-lite"/>
    </source>
</evidence>
<dbReference type="Proteomes" id="UP001217325">
    <property type="component" value="Unassembled WGS sequence"/>
</dbReference>
<dbReference type="RefSeq" id="WP_256718283.1">
    <property type="nucleotide sequence ID" value="NZ_JARDXE010000034.1"/>
</dbReference>
<organism evidence="5 6">
    <name type="scientific">Rhodococcus qingshengii</name>
    <dbReference type="NCBI Taxonomy" id="334542"/>
    <lineage>
        <taxon>Bacteria</taxon>
        <taxon>Bacillati</taxon>
        <taxon>Actinomycetota</taxon>
        <taxon>Actinomycetes</taxon>
        <taxon>Mycobacteriales</taxon>
        <taxon>Nocardiaceae</taxon>
        <taxon>Rhodococcus</taxon>
        <taxon>Rhodococcus erythropolis group</taxon>
    </lineage>
</organism>